<proteinExistence type="predicted"/>
<dbReference type="EMBL" id="JAOL01000023">
    <property type="protein sequence ID" value="EUA94047.1"/>
    <property type="molecule type" value="Genomic_DNA"/>
</dbReference>
<evidence type="ECO:0000256" key="1">
    <source>
        <dbReference type="SAM" id="MobiDB-lite"/>
    </source>
</evidence>
<sequence length="48" mass="5087">MRNAPTIAAAKCCAGSPVMTLKSTKSELRQGPLGVHLRDPAGRHHHSP</sequence>
<evidence type="ECO:0000313" key="3">
    <source>
        <dbReference type="Proteomes" id="UP000020681"/>
    </source>
</evidence>
<organism evidence="2 3">
    <name type="scientific">Mycobacterium ulcerans str. Harvey</name>
    <dbReference type="NCBI Taxonomy" id="1299332"/>
    <lineage>
        <taxon>Bacteria</taxon>
        <taxon>Bacillati</taxon>
        <taxon>Actinomycetota</taxon>
        <taxon>Actinomycetes</taxon>
        <taxon>Mycobacteriales</taxon>
        <taxon>Mycobacteriaceae</taxon>
        <taxon>Mycobacterium</taxon>
        <taxon>Mycobacterium ulcerans group</taxon>
    </lineage>
</organism>
<keyword evidence="3" id="KW-1185">Reference proteome</keyword>
<dbReference type="EC" id="1.6.99.5" evidence="2"/>
<evidence type="ECO:0000313" key="2">
    <source>
        <dbReference type="EMBL" id="EUA94047.1"/>
    </source>
</evidence>
<dbReference type="Proteomes" id="UP000020681">
    <property type="component" value="Unassembled WGS sequence"/>
</dbReference>
<feature type="region of interest" description="Disordered" evidence="1">
    <location>
        <begin position="29"/>
        <end position="48"/>
    </location>
</feature>
<gene>
    <name evidence="2" type="ORF">I551_8693</name>
</gene>
<protein>
    <submittedName>
        <fullName evidence="2">NADH-quinone oxidoreductase domain protein</fullName>
        <ecNumber evidence="2">1.6.99.5</ecNumber>
    </submittedName>
</protein>
<comment type="caution">
    <text evidence="2">The sequence shown here is derived from an EMBL/GenBank/DDBJ whole genome shotgun (WGS) entry which is preliminary data.</text>
</comment>
<name>A0ABN0RA44_MYCUL</name>
<reference evidence="2 3" key="1">
    <citation type="submission" date="2014-01" db="EMBL/GenBank/DDBJ databases">
        <authorList>
            <person name="Dobos K."/>
            <person name="Lenaerts A."/>
            <person name="Ordway D."/>
            <person name="DeGroote M.A."/>
            <person name="Parker T."/>
            <person name="Sizemore C."/>
            <person name="Tallon L.J."/>
            <person name="Sadzewicz L.K."/>
            <person name="Sengamalay N."/>
            <person name="Fraser C.M."/>
            <person name="Hine E."/>
            <person name="Shefchek K.A."/>
            <person name="Das S.P."/>
            <person name="Tettelin H."/>
        </authorList>
    </citation>
    <scope>NUCLEOTIDE SEQUENCE [LARGE SCALE GENOMIC DNA]</scope>
    <source>
        <strain evidence="2 3">Harvey</strain>
    </source>
</reference>
<keyword evidence="2" id="KW-0560">Oxidoreductase</keyword>
<dbReference type="GO" id="GO:0016491">
    <property type="term" value="F:oxidoreductase activity"/>
    <property type="evidence" value="ECO:0007669"/>
    <property type="project" value="UniProtKB-KW"/>
</dbReference>
<accession>A0ABN0RA44</accession>